<comment type="caution">
    <text evidence="4">The sequence shown here is derived from an EMBL/GenBank/DDBJ whole genome shotgun (WGS) entry which is preliminary data.</text>
</comment>
<evidence type="ECO:0000313" key="5">
    <source>
        <dbReference type="Proteomes" id="UP001319180"/>
    </source>
</evidence>
<dbReference type="InterPro" id="IPR040475">
    <property type="entry name" value="SGBP_B_XBD"/>
</dbReference>
<dbReference type="InterPro" id="IPR013783">
    <property type="entry name" value="Ig-like_fold"/>
</dbReference>
<feature type="domain" description="Surface glycan-binding protein B xyloglucan binding" evidence="3">
    <location>
        <begin position="209"/>
        <end position="372"/>
    </location>
</feature>
<evidence type="ECO:0000259" key="2">
    <source>
        <dbReference type="Pfam" id="PF01833"/>
    </source>
</evidence>
<feature type="chain" id="PRO_5042902623" evidence="1">
    <location>
        <begin position="26"/>
        <end position="374"/>
    </location>
</feature>
<organism evidence="4 5">
    <name type="scientific">Dawidia soli</name>
    <dbReference type="NCBI Taxonomy" id="2782352"/>
    <lineage>
        <taxon>Bacteria</taxon>
        <taxon>Pseudomonadati</taxon>
        <taxon>Bacteroidota</taxon>
        <taxon>Cytophagia</taxon>
        <taxon>Cytophagales</taxon>
        <taxon>Chryseotaleaceae</taxon>
        <taxon>Dawidia</taxon>
    </lineage>
</organism>
<dbReference type="InterPro" id="IPR002909">
    <property type="entry name" value="IPT_dom"/>
</dbReference>
<dbReference type="RefSeq" id="WP_254093215.1">
    <property type="nucleotide sequence ID" value="NZ_JAHESC010000052.1"/>
</dbReference>
<dbReference type="PROSITE" id="PS51257">
    <property type="entry name" value="PROKAR_LIPOPROTEIN"/>
    <property type="match status" value="1"/>
</dbReference>
<evidence type="ECO:0000259" key="3">
    <source>
        <dbReference type="Pfam" id="PF18329"/>
    </source>
</evidence>
<dbReference type="Proteomes" id="UP001319180">
    <property type="component" value="Unassembled WGS sequence"/>
</dbReference>
<dbReference type="InterPro" id="IPR014756">
    <property type="entry name" value="Ig_E-set"/>
</dbReference>
<protein>
    <submittedName>
        <fullName evidence="4">IPT/TIG domain-containing protein</fullName>
    </submittedName>
</protein>
<dbReference type="SUPFAM" id="SSF81296">
    <property type="entry name" value="E set domains"/>
    <property type="match status" value="1"/>
</dbReference>
<evidence type="ECO:0000256" key="1">
    <source>
        <dbReference type="SAM" id="SignalP"/>
    </source>
</evidence>
<name>A0AAP2DG05_9BACT</name>
<gene>
    <name evidence="4" type="ORF">KK078_25755</name>
</gene>
<feature type="domain" description="IPT/TIG" evidence="2">
    <location>
        <begin position="140"/>
        <end position="197"/>
    </location>
</feature>
<accession>A0AAP2DG05</accession>
<reference evidence="4 5" key="1">
    <citation type="submission" date="2021-05" db="EMBL/GenBank/DDBJ databases">
        <title>A Polyphasic approach of four new species of the genus Ohtaekwangia: Ohtaekwangia histidinii sp. nov., Ohtaekwangia cretensis sp. nov., Ohtaekwangia indiensis sp. nov., Ohtaekwangia reichenbachii sp. nov. from diverse environment.</title>
        <authorList>
            <person name="Octaviana S."/>
        </authorList>
    </citation>
    <scope>NUCLEOTIDE SEQUENCE [LARGE SCALE GENOMIC DNA]</scope>
    <source>
        <strain evidence="4 5">PWU37</strain>
    </source>
</reference>
<feature type="signal peptide" evidence="1">
    <location>
        <begin position="1"/>
        <end position="25"/>
    </location>
</feature>
<dbReference type="AlphaFoldDB" id="A0AAP2DG05"/>
<keyword evidence="5" id="KW-1185">Reference proteome</keyword>
<evidence type="ECO:0000313" key="4">
    <source>
        <dbReference type="EMBL" id="MBT1689995.1"/>
    </source>
</evidence>
<dbReference type="EMBL" id="JAHESC010000052">
    <property type="protein sequence ID" value="MBT1689995.1"/>
    <property type="molecule type" value="Genomic_DNA"/>
</dbReference>
<dbReference type="GO" id="GO:0030247">
    <property type="term" value="F:polysaccharide binding"/>
    <property type="evidence" value="ECO:0007669"/>
    <property type="project" value="InterPro"/>
</dbReference>
<dbReference type="Gene3D" id="2.60.40.10">
    <property type="entry name" value="Immunoglobulins"/>
    <property type="match status" value="2"/>
</dbReference>
<sequence length="374" mass="40400">MKIIYSSIKFSFVMLISAVLSVSCSDDESGCGTPEITRVSTAQNRAEAVAGGNMGDFIIIQGHDLCGVQSLRINDVEVDLRQAFLTATEITLQIPRVVPKEVSNQITLTTGGGTVTASLEVSVPPLIVYGLAANEYALPGEVVVVKGANFDLYAVTPEAGKVRFGGVSADVIYSSYDSVVTVVPEGIPDGPADIVVSGTYGEGTAVFPYRDNRALLISSDPWWGWWGSDYVTAGDTPPAISGNYIHVKREIGSWAWTEVVGGPNNVDGSTTKNIPADAMQNPANYLFKFEVNTLKPYNSNQIKLTLGEDNDASTYLWPHYDSHGEWRTVSIPLNEIVKDPKVNPDGYFIRILFHGDGTLDADMAFDNVRVVPKP</sequence>
<dbReference type="Pfam" id="PF18329">
    <property type="entry name" value="SGBP_B_XBD"/>
    <property type="match status" value="1"/>
</dbReference>
<proteinExistence type="predicted"/>
<keyword evidence="1" id="KW-0732">Signal</keyword>
<dbReference type="Pfam" id="PF01833">
    <property type="entry name" value="TIG"/>
    <property type="match status" value="1"/>
</dbReference>